<evidence type="ECO:0000313" key="2">
    <source>
        <dbReference type="Proteomes" id="UP001225356"/>
    </source>
</evidence>
<accession>A0ABT9Q2Q2</accession>
<organism evidence="1 2">
    <name type="scientific">Streptosporangium lutulentum</name>
    <dbReference type="NCBI Taxonomy" id="1461250"/>
    <lineage>
        <taxon>Bacteria</taxon>
        <taxon>Bacillati</taxon>
        <taxon>Actinomycetota</taxon>
        <taxon>Actinomycetes</taxon>
        <taxon>Streptosporangiales</taxon>
        <taxon>Streptosporangiaceae</taxon>
        <taxon>Streptosporangium</taxon>
    </lineage>
</organism>
<dbReference type="Proteomes" id="UP001225356">
    <property type="component" value="Unassembled WGS sequence"/>
</dbReference>
<evidence type="ECO:0000313" key="1">
    <source>
        <dbReference type="EMBL" id="MDP9840982.1"/>
    </source>
</evidence>
<dbReference type="EMBL" id="JAUSQU010000001">
    <property type="protein sequence ID" value="MDP9840982.1"/>
    <property type="molecule type" value="Genomic_DNA"/>
</dbReference>
<sequence>MPDPDDAREPDAIRIRVSAVLRRDAFECETGAACTPMRAFGRIWTGDTDHYWDGERDIARPNTKPS</sequence>
<name>A0ABT9Q2Q2_9ACTN</name>
<proteinExistence type="predicted"/>
<protein>
    <submittedName>
        <fullName evidence="1">Uncharacterized protein</fullName>
    </submittedName>
</protein>
<reference evidence="1 2" key="1">
    <citation type="submission" date="2023-07" db="EMBL/GenBank/DDBJ databases">
        <title>Sequencing the genomes of 1000 actinobacteria strains.</title>
        <authorList>
            <person name="Klenk H.-P."/>
        </authorList>
    </citation>
    <scope>NUCLEOTIDE SEQUENCE [LARGE SCALE GENOMIC DNA]</scope>
    <source>
        <strain evidence="1 2">DSM 46740</strain>
    </source>
</reference>
<gene>
    <name evidence="1" type="ORF">J2853_000193</name>
</gene>
<keyword evidence="2" id="KW-1185">Reference proteome</keyword>
<comment type="caution">
    <text evidence="1">The sequence shown here is derived from an EMBL/GenBank/DDBJ whole genome shotgun (WGS) entry which is preliminary data.</text>
</comment>